<organism evidence="2 3">
    <name type="scientific">Gynuella sunshinyii YC6258</name>
    <dbReference type="NCBI Taxonomy" id="1445510"/>
    <lineage>
        <taxon>Bacteria</taxon>
        <taxon>Pseudomonadati</taxon>
        <taxon>Pseudomonadota</taxon>
        <taxon>Gammaproteobacteria</taxon>
        <taxon>Oceanospirillales</taxon>
        <taxon>Saccharospirillaceae</taxon>
        <taxon>Gynuella</taxon>
    </lineage>
</organism>
<name>A0A0C5VC29_9GAMM</name>
<dbReference type="EMBL" id="CP007142">
    <property type="protein sequence ID" value="AJQ96910.1"/>
    <property type="molecule type" value="Genomic_DNA"/>
</dbReference>
<keyword evidence="2" id="KW-0378">Hydrolase</keyword>
<dbReference type="OrthoDB" id="9801383at2"/>
<dbReference type="PATRIC" id="fig|1445510.3.peg.4839"/>
<keyword evidence="1" id="KW-0732">Signal</keyword>
<reference evidence="2 3" key="1">
    <citation type="submission" date="2014-01" db="EMBL/GenBank/DDBJ databases">
        <title>Full genme sequencing of cellulolytic bacterium Gynuella sunshinyii YC6258T gen. nov., sp. nov.</title>
        <authorList>
            <person name="Khan H."/>
            <person name="Chung E.J."/>
            <person name="Chung Y.R."/>
        </authorList>
    </citation>
    <scope>NUCLEOTIDE SEQUENCE [LARGE SCALE GENOMIC DNA]</scope>
    <source>
        <strain evidence="2 3">YC6258</strain>
    </source>
</reference>
<keyword evidence="3" id="KW-1185">Reference proteome</keyword>
<evidence type="ECO:0000256" key="1">
    <source>
        <dbReference type="SAM" id="SignalP"/>
    </source>
</evidence>
<evidence type="ECO:0000313" key="2">
    <source>
        <dbReference type="EMBL" id="AJQ96910.1"/>
    </source>
</evidence>
<dbReference type="Pfam" id="PF05787">
    <property type="entry name" value="PhoX"/>
    <property type="match status" value="1"/>
</dbReference>
<dbReference type="RefSeq" id="WP_052830477.1">
    <property type="nucleotide sequence ID" value="NZ_CP007142.1"/>
</dbReference>
<dbReference type="STRING" id="1445510.YC6258_04878"/>
<dbReference type="GO" id="GO:0004035">
    <property type="term" value="F:alkaline phosphatase activity"/>
    <property type="evidence" value="ECO:0007669"/>
    <property type="project" value="UniProtKB-EC"/>
</dbReference>
<dbReference type="HOGENOM" id="CLU_018525_0_0_6"/>
<dbReference type="KEGG" id="gsn:YC6258_04878"/>
<dbReference type="AlphaFoldDB" id="A0A0C5VC29"/>
<protein>
    <submittedName>
        <fullName evidence="2">Putative phosphatase</fullName>
        <ecNumber evidence="2">3.1.3.1</ecNumber>
    </submittedName>
</protein>
<dbReference type="InterPro" id="IPR008557">
    <property type="entry name" value="PhoX"/>
</dbReference>
<dbReference type="Proteomes" id="UP000032266">
    <property type="component" value="Chromosome"/>
</dbReference>
<sequence>MNKQFAVKGLAVAVALAGVVGMSVATAAYAAKKLGADAVLTFDGVSAPLTDAEKREVRVSAAEIDGQPVANFGFHTLMRSGQELNGIKFGQIIDADGNPIRGEDGEIRISNANEHTSLLPVGKRLFSVSQHETRPGAFFLLELDQNKKTGELTPINQWQLDQSNTWGGWVHCAASVTPWNTHLASEEYEPNAAVLKTNADVAKDDYSKTQLDYYTSGMEWNPYYYGWNTEITVKAKGKSDPTTTIEKHFAMGRMAIELAYVMPDQKTAYITDDGTNVSLFMFVADKKKDLSAGTLYALKWNQTSSYGVGAADIEWINLGHATDEEIKPYLDGPKKVTFDDIFATAEGSKEGQCPTGFTGVNTGGYGFECLQVKPGMEKVASRLESRRYAAMMGATTEFRKEEGITFAPEYNSIFMAMSEVERGMEDFKKGGKPSKSYDLGGSNDIRLDSPNKCGAVYQLPVGTDKNIGSDYVVKSMTGLVVGRPVTDRAPQVKGFEANNSCHINGIANPDNLTYMSGYDTLIIGEDTGSGHQNDAIWAYNLKTSQLTRIETTPYGSETTSPYWYPDINGWAYLMSVVQHPYGESDEDKNTGHGEAAAYTGYIGPFPAKKMK</sequence>
<feature type="chain" id="PRO_5002183612" evidence="1">
    <location>
        <begin position="31"/>
        <end position="611"/>
    </location>
</feature>
<accession>A0A0C5VC29</accession>
<evidence type="ECO:0000313" key="3">
    <source>
        <dbReference type="Proteomes" id="UP000032266"/>
    </source>
</evidence>
<dbReference type="EC" id="3.1.3.1" evidence="2"/>
<dbReference type="PANTHER" id="PTHR35399:SF2">
    <property type="entry name" value="DUF839 DOMAIN-CONTAINING PROTEIN"/>
    <property type="match status" value="1"/>
</dbReference>
<gene>
    <name evidence="2" type="ORF">YC6258_04878</name>
</gene>
<feature type="signal peptide" evidence="1">
    <location>
        <begin position="1"/>
        <end position="30"/>
    </location>
</feature>
<dbReference type="PANTHER" id="PTHR35399">
    <property type="entry name" value="SLR8030 PROTEIN"/>
    <property type="match status" value="1"/>
</dbReference>
<proteinExistence type="predicted"/>